<dbReference type="InterPro" id="IPR019734">
    <property type="entry name" value="TPR_rpt"/>
</dbReference>
<evidence type="ECO:0000313" key="5">
    <source>
        <dbReference type="EMBL" id="CVK15393.1"/>
    </source>
</evidence>
<feature type="repeat" description="TPR" evidence="3">
    <location>
        <begin position="97"/>
        <end position="130"/>
    </location>
</feature>
<dbReference type="InterPro" id="IPR051685">
    <property type="entry name" value="Ycf3/AcsC/BcsC/TPR_MFPF"/>
</dbReference>
<organism evidence="5 6">
    <name type="scientific">Apibacter mensalis</name>
    <dbReference type="NCBI Taxonomy" id="1586267"/>
    <lineage>
        <taxon>Bacteria</taxon>
        <taxon>Pseudomonadati</taxon>
        <taxon>Bacteroidota</taxon>
        <taxon>Flavobacteriia</taxon>
        <taxon>Flavobacteriales</taxon>
        <taxon>Weeksellaceae</taxon>
        <taxon>Apibacter</taxon>
    </lineage>
</organism>
<name>A0A0X3AMD8_9FLAO</name>
<dbReference type="PROSITE" id="PS50293">
    <property type="entry name" value="TPR_REGION"/>
    <property type="match status" value="1"/>
</dbReference>
<reference evidence="5 6" key="1">
    <citation type="submission" date="2016-01" db="EMBL/GenBank/DDBJ databases">
        <authorList>
            <person name="McClelland M."/>
            <person name="Jain A."/>
            <person name="Saraogi P."/>
            <person name="Mendelson R."/>
            <person name="Westerman R."/>
            <person name="SanMiguel P."/>
            <person name="Csonka L."/>
        </authorList>
    </citation>
    <scope>NUCLEOTIDE SEQUENCE [LARGE SCALE GENOMIC DNA]</scope>
    <source>
        <strain evidence="5 6">R-53146</strain>
    </source>
</reference>
<feature type="repeat" description="TPR" evidence="3">
    <location>
        <begin position="60"/>
        <end position="93"/>
    </location>
</feature>
<feature type="compositionally biased region" description="Polar residues" evidence="4">
    <location>
        <begin position="212"/>
        <end position="223"/>
    </location>
</feature>
<accession>A0A0X3AMD8</accession>
<dbReference type="Gene3D" id="1.25.40.10">
    <property type="entry name" value="Tetratricopeptide repeat domain"/>
    <property type="match status" value="1"/>
</dbReference>
<feature type="compositionally biased region" description="Basic and acidic residues" evidence="4">
    <location>
        <begin position="224"/>
        <end position="236"/>
    </location>
</feature>
<sequence length="274" mass="32154">MYLKRKYLVVIFISLINILQAQTVASRKHLLEGNNKYIAESYKDAAANYLISIQEGENSYRSNFNLGNAMYKLKKYDDALIQYEKSLKLATNNSERAHAYFNIGDSHYQKGEYDKAVEAFKNALKLNPKDDNARYNYTMSKQKVKEIQQKQEEQNKKNQEKELENKKNNSQQNGNNPYESANDKEDKTNDPNNHNNPNNKDNTVNNKDTQENKINPVNNQKFQADNHKSNLSEASRKSYYENILRAMEEQEKRAHQKILNKRAIPYQVQRNKDW</sequence>
<dbReference type="SUPFAM" id="SSF48452">
    <property type="entry name" value="TPR-like"/>
    <property type="match status" value="1"/>
</dbReference>
<protein>
    <submittedName>
        <fullName evidence="5">TPR repeat-containing protein</fullName>
    </submittedName>
</protein>
<gene>
    <name evidence="5" type="ORF">Ga0061079_101207</name>
</gene>
<dbReference type="InterPro" id="IPR011990">
    <property type="entry name" value="TPR-like_helical_dom_sf"/>
</dbReference>
<evidence type="ECO:0000256" key="2">
    <source>
        <dbReference type="ARBA" id="ARBA00022803"/>
    </source>
</evidence>
<evidence type="ECO:0000313" key="6">
    <source>
        <dbReference type="Proteomes" id="UP000182761"/>
    </source>
</evidence>
<dbReference type="PANTHER" id="PTHR44943">
    <property type="entry name" value="CELLULOSE SYNTHASE OPERON PROTEIN C"/>
    <property type="match status" value="1"/>
</dbReference>
<keyword evidence="2 3" id="KW-0802">TPR repeat</keyword>
<dbReference type="OrthoDB" id="1525165at2"/>
<evidence type="ECO:0000256" key="4">
    <source>
        <dbReference type="SAM" id="MobiDB-lite"/>
    </source>
</evidence>
<dbReference type="RefSeq" id="WP_055424618.1">
    <property type="nucleotide sequence ID" value="NZ_FCOR01000001.1"/>
</dbReference>
<keyword evidence="6" id="KW-1185">Reference proteome</keyword>
<dbReference type="EMBL" id="FCOR01000001">
    <property type="protein sequence ID" value="CVK15393.1"/>
    <property type="molecule type" value="Genomic_DNA"/>
</dbReference>
<dbReference type="PROSITE" id="PS50005">
    <property type="entry name" value="TPR"/>
    <property type="match status" value="2"/>
</dbReference>
<dbReference type="PANTHER" id="PTHR44943:SF8">
    <property type="entry name" value="TPR REPEAT-CONTAINING PROTEIN MJ0263"/>
    <property type="match status" value="1"/>
</dbReference>
<feature type="compositionally biased region" description="Basic and acidic residues" evidence="4">
    <location>
        <begin position="143"/>
        <end position="167"/>
    </location>
</feature>
<dbReference type="Proteomes" id="UP000182761">
    <property type="component" value="Unassembled WGS sequence"/>
</dbReference>
<keyword evidence="1" id="KW-0677">Repeat</keyword>
<evidence type="ECO:0000256" key="3">
    <source>
        <dbReference type="PROSITE-ProRule" id="PRU00339"/>
    </source>
</evidence>
<dbReference type="STRING" id="1586267.GCA_001418685_00208"/>
<dbReference type="Pfam" id="PF13424">
    <property type="entry name" value="TPR_12"/>
    <property type="match status" value="1"/>
</dbReference>
<dbReference type="AlphaFoldDB" id="A0A0X3AMD8"/>
<feature type="region of interest" description="Disordered" evidence="4">
    <location>
        <begin position="143"/>
        <end position="236"/>
    </location>
</feature>
<dbReference type="SMART" id="SM00028">
    <property type="entry name" value="TPR"/>
    <property type="match status" value="2"/>
</dbReference>
<evidence type="ECO:0000256" key="1">
    <source>
        <dbReference type="ARBA" id="ARBA00022737"/>
    </source>
</evidence>
<feature type="compositionally biased region" description="Low complexity" evidence="4">
    <location>
        <begin position="190"/>
        <end position="207"/>
    </location>
</feature>
<proteinExistence type="predicted"/>